<dbReference type="EMBL" id="JACHWS010000006">
    <property type="protein sequence ID" value="MBB3040113.1"/>
    <property type="molecule type" value="Genomic_DNA"/>
</dbReference>
<comment type="caution">
    <text evidence="1">The sequence shown here is derived from an EMBL/GenBank/DDBJ whole genome shotgun (WGS) entry which is preliminary data.</text>
</comment>
<reference evidence="1 2" key="1">
    <citation type="submission" date="2020-08" db="EMBL/GenBank/DDBJ databases">
        <title>Sequencing the genomes of 1000 actinobacteria strains.</title>
        <authorList>
            <person name="Klenk H.-P."/>
        </authorList>
    </citation>
    <scope>NUCLEOTIDE SEQUENCE [LARGE SCALE GENOMIC DNA]</scope>
    <source>
        <strain evidence="1 2">DSM 45258</strain>
    </source>
</reference>
<sequence length="95" mass="10295">MLLASAHKACGNRGELGDENQTLVMRVIQLYVAPLPSQEGSSADVRSLDCVLDAIGMPLSVRTRIDNTRPIDGQLSDSWNTITARGRTQPAMVSR</sequence>
<gene>
    <name evidence="1" type="ORF">FHU29_004608</name>
</gene>
<evidence type="ECO:0000313" key="1">
    <source>
        <dbReference type="EMBL" id="MBB3040113.1"/>
    </source>
</evidence>
<protein>
    <submittedName>
        <fullName evidence="1">Uncharacterized protein</fullName>
    </submittedName>
</protein>
<evidence type="ECO:0000313" key="2">
    <source>
        <dbReference type="Proteomes" id="UP000567922"/>
    </source>
</evidence>
<proteinExistence type="predicted"/>
<dbReference type="AlphaFoldDB" id="A0A839RW96"/>
<organism evidence="1 2">
    <name type="scientific">Hoyosella altamirensis</name>
    <dbReference type="NCBI Taxonomy" id="616997"/>
    <lineage>
        <taxon>Bacteria</taxon>
        <taxon>Bacillati</taxon>
        <taxon>Actinomycetota</taxon>
        <taxon>Actinomycetes</taxon>
        <taxon>Mycobacteriales</taxon>
        <taxon>Hoyosellaceae</taxon>
        <taxon>Hoyosella</taxon>
    </lineage>
</organism>
<name>A0A839RW96_9ACTN</name>
<dbReference type="Proteomes" id="UP000567922">
    <property type="component" value="Unassembled WGS sequence"/>
</dbReference>
<keyword evidence="2" id="KW-1185">Reference proteome</keyword>
<accession>A0A839RW96</accession>